<keyword evidence="3" id="KW-1185">Reference proteome</keyword>
<reference evidence="2 3" key="1">
    <citation type="submission" date="2018-08" db="EMBL/GenBank/DDBJ databases">
        <title>Wenzhouxiangella salilacus sp. nov., a novel bacterium isolated from a saline lake in Xinjiang Province, China.</title>
        <authorList>
            <person name="Han S."/>
        </authorList>
    </citation>
    <scope>NUCLEOTIDE SEQUENCE [LARGE SCALE GENOMIC DNA]</scope>
    <source>
        <strain evidence="2 3">XDB06</strain>
    </source>
</reference>
<feature type="compositionally biased region" description="Low complexity" evidence="1">
    <location>
        <begin position="23"/>
        <end position="32"/>
    </location>
</feature>
<evidence type="ECO:0000313" key="3">
    <source>
        <dbReference type="Proteomes" id="UP000260351"/>
    </source>
</evidence>
<feature type="compositionally biased region" description="Basic and acidic residues" evidence="1">
    <location>
        <begin position="33"/>
        <end position="54"/>
    </location>
</feature>
<dbReference type="EMBL" id="QUZK01000044">
    <property type="protein sequence ID" value="RFF29599.1"/>
    <property type="molecule type" value="Genomic_DNA"/>
</dbReference>
<dbReference type="Proteomes" id="UP000260351">
    <property type="component" value="Unassembled WGS sequence"/>
</dbReference>
<proteinExistence type="predicted"/>
<feature type="region of interest" description="Disordered" evidence="1">
    <location>
        <begin position="1"/>
        <end position="65"/>
    </location>
</feature>
<comment type="caution">
    <text evidence="2">The sequence shown here is derived from an EMBL/GenBank/DDBJ whole genome shotgun (WGS) entry which is preliminary data.</text>
</comment>
<dbReference type="AlphaFoldDB" id="A0A3E1K6G0"/>
<name>A0A3E1K6G0_9GAMM</name>
<sequence length="445" mass="49582">MLSVASASEGQDEADMLKEQIDRMQQQLLEMQRQLDDLRAERDEEEQKREEMESRLANVEEGGADEEKVKEIAAETYDEKKSTEIDVGGAVRFQYVLEDYNDSSKENNGTLEMDTVRLNFDGTVGDVILSAEWRWYQYMNVIHHAWAGYDFTDSLQGQVGVNQVPFGVTPYNSHSFFFSSNYYLGLEDDYDFGAKLIYDEGPLNIQGAFYWNDELGGSDGYFGFDGGDFPNFLNDRYSYDIVGAREPGEGAYAAPGNYAFDSNIINGRVAYTLGHGTDYSTELGFSGQYGDVVDNASDSIGSQSAFAAHLVGNYGPWNVQLQATEYEYDMDDGMQRMAVGAYDFFDTIAAEATSYTGNVAYSLPVNWGPVSNLTFYNDYSLVTDKSGGLEDTWMNVTGVAVTAGGLYTYIDIIQAENQPFVGGTMDSTTEPGTNTRFNINFGYYF</sequence>
<evidence type="ECO:0000256" key="1">
    <source>
        <dbReference type="SAM" id="MobiDB-lite"/>
    </source>
</evidence>
<protein>
    <submittedName>
        <fullName evidence="2">Carbohydrate porin</fullName>
    </submittedName>
</protein>
<gene>
    <name evidence="2" type="ORF">DZC52_11945</name>
</gene>
<accession>A0A3E1K6G0</accession>
<organism evidence="2 3">
    <name type="scientific">Wenzhouxiangella sediminis</name>
    <dbReference type="NCBI Taxonomy" id="1792836"/>
    <lineage>
        <taxon>Bacteria</taxon>
        <taxon>Pseudomonadati</taxon>
        <taxon>Pseudomonadota</taxon>
        <taxon>Gammaproteobacteria</taxon>
        <taxon>Chromatiales</taxon>
        <taxon>Wenzhouxiangellaceae</taxon>
        <taxon>Wenzhouxiangella</taxon>
    </lineage>
</organism>
<evidence type="ECO:0000313" key="2">
    <source>
        <dbReference type="EMBL" id="RFF29599.1"/>
    </source>
</evidence>
<dbReference type="SUPFAM" id="SSF56935">
    <property type="entry name" value="Porins"/>
    <property type="match status" value="1"/>
</dbReference>